<dbReference type="KEGG" id="lbc:LACBIDRAFT_308651"/>
<dbReference type="OrthoDB" id="2839137at2759"/>
<name>B0CWW1_LACBS</name>
<accession>B0CWW1</accession>
<dbReference type="RefSeq" id="XP_001876070.1">
    <property type="nucleotide sequence ID" value="XM_001876035.1"/>
</dbReference>
<organism evidence="2">
    <name type="scientific">Laccaria bicolor (strain S238N-H82 / ATCC MYA-4686)</name>
    <name type="common">Bicoloured deceiver</name>
    <name type="synonym">Laccaria laccata var. bicolor</name>
    <dbReference type="NCBI Taxonomy" id="486041"/>
    <lineage>
        <taxon>Eukaryota</taxon>
        <taxon>Fungi</taxon>
        <taxon>Dikarya</taxon>
        <taxon>Basidiomycota</taxon>
        <taxon>Agaricomycotina</taxon>
        <taxon>Agaricomycetes</taxon>
        <taxon>Agaricomycetidae</taxon>
        <taxon>Agaricales</taxon>
        <taxon>Agaricineae</taxon>
        <taxon>Hydnangiaceae</taxon>
        <taxon>Laccaria</taxon>
    </lineage>
</organism>
<gene>
    <name evidence="1" type="ORF">LACBIDRAFT_308651</name>
</gene>
<evidence type="ECO:0000313" key="1">
    <source>
        <dbReference type="EMBL" id="EDR13572.1"/>
    </source>
</evidence>
<dbReference type="InParanoid" id="B0CWW1"/>
<protein>
    <submittedName>
        <fullName evidence="1">Predicted protein</fullName>
    </submittedName>
</protein>
<dbReference type="AlphaFoldDB" id="B0CWW1"/>
<dbReference type="GeneID" id="6071262"/>
<proteinExistence type="predicted"/>
<dbReference type="EMBL" id="DS547093">
    <property type="protein sequence ID" value="EDR13572.1"/>
    <property type="molecule type" value="Genomic_DNA"/>
</dbReference>
<dbReference type="HOGENOM" id="CLU_066045_1_1_1"/>
<keyword evidence="2" id="KW-1185">Reference proteome</keyword>
<dbReference type="Proteomes" id="UP000001194">
    <property type="component" value="Unassembled WGS sequence"/>
</dbReference>
<evidence type="ECO:0000313" key="2">
    <source>
        <dbReference type="Proteomes" id="UP000001194"/>
    </source>
</evidence>
<sequence length="360" mass="40796">MSAGLGNMSRTIKKIELRIPHCTVGFRQSRWLPVVSLLRSYSLATIPAEKVDGIYKSKAKRIRRAAISTLDQHKLLPSDFIDISNRCFRPGIRFQNDTSVYPWQMCYHDDQGKASQFPPDSAGFLYYHQPQDGTPLAGELRFRLTPSNLPQSFSRGKDCLTPDGAVWKMPLLALYRFPYNRRIYRQLQLDGFISDALHSTVENVVKTSHCPHYTSVILHSLHQVFPINFAACRFRFFVVGDSTCHTVDINYPFRMSDTENKRASPYTSKGFVRFELSTLPEHAGTRTVVMRVVKLVGDPGPYLGHDRPVEGALVLRHRPFGKSEVLCFDADRNTPRNGVKGFSHPNALPLLIDNTFGGKH</sequence>
<reference evidence="1 2" key="1">
    <citation type="journal article" date="2008" name="Nature">
        <title>The genome of Laccaria bicolor provides insights into mycorrhizal symbiosis.</title>
        <authorList>
            <person name="Martin F."/>
            <person name="Aerts A."/>
            <person name="Ahren D."/>
            <person name="Brun A."/>
            <person name="Danchin E.G.J."/>
            <person name="Duchaussoy F."/>
            <person name="Gibon J."/>
            <person name="Kohler A."/>
            <person name="Lindquist E."/>
            <person name="Pereda V."/>
            <person name="Salamov A."/>
            <person name="Shapiro H.J."/>
            <person name="Wuyts J."/>
            <person name="Blaudez D."/>
            <person name="Buee M."/>
            <person name="Brokstein P."/>
            <person name="Canbaeck B."/>
            <person name="Cohen D."/>
            <person name="Courty P.E."/>
            <person name="Coutinho P.M."/>
            <person name="Delaruelle C."/>
            <person name="Detter J.C."/>
            <person name="Deveau A."/>
            <person name="DiFazio S."/>
            <person name="Duplessis S."/>
            <person name="Fraissinet-Tachet L."/>
            <person name="Lucic E."/>
            <person name="Frey-Klett P."/>
            <person name="Fourrey C."/>
            <person name="Feussner I."/>
            <person name="Gay G."/>
            <person name="Grimwood J."/>
            <person name="Hoegger P.J."/>
            <person name="Jain P."/>
            <person name="Kilaru S."/>
            <person name="Labbe J."/>
            <person name="Lin Y.C."/>
            <person name="Legue V."/>
            <person name="Le Tacon F."/>
            <person name="Marmeisse R."/>
            <person name="Melayah D."/>
            <person name="Montanini B."/>
            <person name="Muratet M."/>
            <person name="Nehls U."/>
            <person name="Niculita-Hirzel H."/>
            <person name="Oudot-Le Secq M.P."/>
            <person name="Peter M."/>
            <person name="Quesneville H."/>
            <person name="Rajashekar B."/>
            <person name="Reich M."/>
            <person name="Rouhier N."/>
            <person name="Schmutz J."/>
            <person name="Yin T."/>
            <person name="Chalot M."/>
            <person name="Henrissat B."/>
            <person name="Kuees U."/>
            <person name="Lucas S."/>
            <person name="Van de Peer Y."/>
            <person name="Podila G.K."/>
            <person name="Polle A."/>
            <person name="Pukkila P.J."/>
            <person name="Richardson P.M."/>
            <person name="Rouze P."/>
            <person name="Sanders I.R."/>
            <person name="Stajich J.E."/>
            <person name="Tunlid A."/>
            <person name="Tuskan G."/>
            <person name="Grigoriev I.V."/>
        </authorList>
    </citation>
    <scope>NUCLEOTIDE SEQUENCE [LARGE SCALE GENOMIC DNA]</scope>
    <source>
        <strain evidence="2">S238N-H82 / ATCC MYA-4686</strain>
    </source>
</reference>